<dbReference type="PANTHER" id="PTHR30531:SF12">
    <property type="entry name" value="FLAGELLAR BIOSYNTHETIC PROTEIN FLHB"/>
    <property type="match status" value="1"/>
</dbReference>
<dbReference type="InterPro" id="IPR006135">
    <property type="entry name" value="T3SS_substrate_exporter"/>
</dbReference>
<dbReference type="GO" id="GO:0005886">
    <property type="term" value="C:plasma membrane"/>
    <property type="evidence" value="ECO:0007669"/>
    <property type="project" value="TreeGrafter"/>
</dbReference>
<dbReference type="SUPFAM" id="SSF160544">
    <property type="entry name" value="EscU C-terminal domain-like"/>
    <property type="match status" value="1"/>
</dbReference>
<dbReference type="AlphaFoldDB" id="A0A0M0KIQ8"/>
<dbReference type="InterPro" id="IPR029025">
    <property type="entry name" value="T3SS_substrate_exporter_C"/>
</dbReference>
<gene>
    <name evidence="1" type="ORF">AMD02_07630</name>
</gene>
<protein>
    <recommendedName>
        <fullName evidence="2">Flagellar biosynthesis protein</fullName>
    </recommendedName>
</protein>
<evidence type="ECO:0008006" key="2">
    <source>
        <dbReference type="Google" id="ProtNLM"/>
    </source>
</evidence>
<dbReference type="Gene3D" id="3.40.1690.10">
    <property type="entry name" value="secretion proteins EscU"/>
    <property type="match status" value="1"/>
</dbReference>
<dbReference type="OMA" id="HEVPIYE"/>
<dbReference type="Pfam" id="PF01312">
    <property type="entry name" value="Bac_export_2"/>
    <property type="match status" value="1"/>
</dbReference>
<evidence type="ECO:0000313" key="1">
    <source>
        <dbReference type="EMBL" id="KOO38751.1"/>
    </source>
</evidence>
<comment type="caution">
    <text evidence="1">The sequence shown here is derived from an EMBL/GenBank/DDBJ whole genome shotgun (WGS) entry which is preliminary data.</text>
</comment>
<dbReference type="GO" id="GO:0009306">
    <property type="term" value="P:protein secretion"/>
    <property type="evidence" value="ECO:0007669"/>
    <property type="project" value="InterPro"/>
</dbReference>
<proteinExistence type="predicted"/>
<dbReference type="GeneID" id="87597993"/>
<accession>A0A0M0KIQ8</accession>
<dbReference type="PANTHER" id="PTHR30531">
    <property type="entry name" value="FLAGELLAR BIOSYNTHETIC PROTEIN FLHB"/>
    <property type="match status" value="1"/>
</dbReference>
<dbReference type="EMBL" id="LILD01000001">
    <property type="protein sequence ID" value="KOO38751.1"/>
    <property type="molecule type" value="Genomic_DNA"/>
</dbReference>
<sequence>MRQHEERRQAVAVRYNREKEKAPRIIGKGKGLVADELIKRAEEAKVPIQKDPSLVELLGQLEINETIPEELYEVVAELFAFIYQIDQHSDKS</sequence>
<dbReference type="PATRIC" id="fig|136160.3.peg.1851"/>
<reference evidence="1" key="1">
    <citation type="submission" date="2015-08" db="EMBL/GenBank/DDBJ databases">
        <title>Complete DNA Sequence of Pseudomonas syringae pv. actinidiae, the Causal Agent of Kiwifruit Canker Disease.</title>
        <authorList>
            <person name="Rikkerink E.H.A."/>
            <person name="Fineran P.C."/>
        </authorList>
    </citation>
    <scope>NUCLEOTIDE SEQUENCE</scope>
    <source>
        <strain evidence="1">DSM 13666</strain>
    </source>
</reference>
<dbReference type="RefSeq" id="WP_010898625.1">
    <property type="nucleotide sequence ID" value="NZ_CP040441.1"/>
</dbReference>
<organism evidence="1">
    <name type="scientific">Halalkalibacterium halodurans</name>
    <name type="common">Bacillus halodurans</name>
    <dbReference type="NCBI Taxonomy" id="86665"/>
    <lineage>
        <taxon>Bacteria</taxon>
        <taxon>Bacillati</taxon>
        <taxon>Bacillota</taxon>
        <taxon>Bacilli</taxon>
        <taxon>Bacillales</taxon>
        <taxon>Bacillaceae</taxon>
        <taxon>Halalkalibacterium (ex Joshi et al. 2022)</taxon>
    </lineage>
</organism>
<name>A0A0M0KIQ8_ALKHA</name>